<dbReference type="Proteomes" id="UP000538929">
    <property type="component" value="Unassembled WGS sequence"/>
</dbReference>
<dbReference type="SUPFAM" id="SSF51905">
    <property type="entry name" value="FAD/NAD(P)-binding domain"/>
    <property type="match status" value="1"/>
</dbReference>
<dbReference type="AlphaFoldDB" id="A0A7W3THC2"/>
<keyword evidence="2" id="KW-1185">Reference proteome</keyword>
<dbReference type="EMBL" id="VKHT01001162">
    <property type="protein sequence ID" value="MBB0246846.1"/>
    <property type="molecule type" value="Genomic_DNA"/>
</dbReference>
<organism evidence="1 2">
    <name type="scientific">Streptomyces alkaliphilus</name>
    <dbReference type="NCBI Taxonomy" id="1472722"/>
    <lineage>
        <taxon>Bacteria</taxon>
        <taxon>Bacillati</taxon>
        <taxon>Actinomycetota</taxon>
        <taxon>Actinomycetes</taxon>
        <taxon>Kitasatosporales</taxon>
        <taxon>Streptomycetaceae</taxon>
        <taxon>Streptomyces</taxon>
    </lineage>
</organism>
<sequence length="60" mass="6160">MKVIVVGGVAGGMSAAARLRRPDESAELVVLERGRIDVLATAMAAGPPAPRRPTSSRPPP</sequence>
<reference evidence="2" key="1">
    <citation type="submission" date="2019-10" db="EMBL/GenBank/DDBJ databases">
        <title>Streptomyces sp. nov., a novel actinobacterium isolated from alkaline environment.</title>
        <authorList>
            <person name="Golinska P."/>
        </authorList>
    </citation>
    <scope>NUCLEOTIDE SEQUENCE [LARGE SCALE GENOMIC DNA]</scope>
    <source>
        <strain evidence="2">DSM 42118</strain>
    </source>
</reference>
<gene>
    <name evidence="1" type="ORF">FNQ90_22670</name>
</gene>
<dbReference type="Gene3D" id="3.50.50.60">
    <property type="entry name" value="FAD/NAD(P)-binding domain"/>
    <property type="match status" value="1"/>
</dbReference>
<evidence type="ECO:0008006" key="3">
    <source>
        <dbReference type="Google" id="ProtNLM"/>
    </source>
</evidence>
<accession>A0A7W3THC2</accession>
<proteinExistence type="predicted"/>
<name>A0A7W3THC2_9ACTN</name>
<dbReference type="InterPro" id="IPR036188">
    <property type="entry name" value="FAD/NAD-bd_sf"/>
</dbReference>
<evidence type="ECO:0000313" key="1">
    <source>
        <dbReference type="EMBL" id="MBB0246846.1"/>
    </source>
</evidence>
<feature type="non-terminal residue" evidence="1">
    <location>
        <position position="60"/>
    </location>
</feature>
<comment type="caution">
    <text evidence="1">The sequence shown here is derived from an EMBL/GenBank/DDBJ whole genome shotgun (WGS) entry which is preliminary data.</text>
</comment>
<evidence type="ECO:0000313" key="2">
    <source>
        <dbReference type="Proteomes" id="UP000538929"/>
    </source>
</evidence>
<protein>
    <recommendedName>
        <fullName evidence="3">NAD(P)-binding protein</fullName>
    </recommendedName>
</protein>